<evidence type="ECO:0000313" key="1">
    <source>
        <dbReference type="EMBL" id="KIJ94521.1"/>
    </source>
</evidence>
<evidence type="ECO:0000313" key="2">
    <source>
        <dbReference type="Proteomes" id="UP000054477"/>
    </source>
</evidence>
<accession>A0A0C9XA47</accession>
<proteinExistence type="predicted"/>
<name>A0A0C9XA47_9AGAR</name>
<organism evidence="1 2">
    <name type="scientific">Laccaria amethystina LaAM-08-1</name>
    <dbReference type="NCBI Taxonomy" id="1095629"/>
    <lineage>
        <taxon>Eukaryota</taxon>
        <taxon>Fungi</taxon>
        <taxon>Dikarya</taxon>
        <taxon>Basidiomycota</taxon>
        <taxon>Agaricomycotina</taxon>
        <taxon>Agaricomycetes</taxon>
        <taxon>Agaricomycetidae</taxon>
        <taxon>Agaricales</taxon>
        <taxon>Agaricineae</taxon>
        <taxon>Hydnangiaceae</taxon>
        <taxon>Laccaria</taxon>
    </lineage>
</organism>
<sequence length="215" mass="24594">MGSSPFSAHFDTNYAASDQEVGKICKLLLEPQSRLARLDSEISRVQALLRSLYDERDNVNCFIDKHRALITPIRRLPLDILQEIFTHCLPTEGNPIMSADETPLLLTRICSLWRNAAFSAPRLWSQIHIPVPNSHCKYFPMFIAPEEYSDTVQRVIHRRSLVIREWLDRSGACPVDISYYQVDDPTMTYHAQPLIDGIPQSMAEHFNHSAHTVHG</sequence>
<keyword evidence="2" id="KW-1185">Reference proteome</keyword>
<gene>
    <name evidence="1" type="ORF">K443DRAFT_356786</name>
</gene>
<dbReference type="EMBL" id="KN838789">
    <property type="protein sequence ID" value="KIJ94521.1"/>
    <property type="molecule type" value="Genomic_DNA"/>
</dbReference>
<protein>
    <submittedName>
        <fullName evidence="1">Unplaced genomic scaffold K443scaffold_254, whole genome shotgun sequence</fullName>
    </submittedName>
</protein>
<dbReference type="HOGENOM" id="CLU_018544_3_0_1"/>
<reference evidence="2" key="2">
    <citation type="submission" date="2015-01" db="EMBL/GenBank/DDBJ databases">
        <title>Evolutionary Origins and Diversification of the Mycorrhizal Mutualists.</title>
        <authorList>
            <consortium name="DOE Joint Genome Institute"/>
            <consortium name="Mycorrhizal Genomics Consortium"/>
            <person name="Kohler A."/>
            <person name="Kuo A."/>
            <person name="Nagy L.G."/>
            <person name="Floudas D."/>
            <person name="Copeland A."/>
            <person name="Barry K.W."/>
            <person name="Cichocki N."/>
            <person name="Veneault-Fourrey C."/>
            <person name="LaButti K."/>
            <person name="Lindquist E.A."/>
            <person name="Lipzen A."/>
            <person name="Lundell T."/>
            <person name="Morin E."/>
            <person name="Murat C."/>
            <person name="Riley R."/>
            <person name="Ohm R."/>
            <person name="Sun H."/>
            <person name="Tunlid A."/>
            <person name="Henrissat B."/>
            <person name="Grigoriev I.V."/>
            <person name="Hibbett D.S."/>
            <person name="Martin F."/>
        </authorList>
    </citation>
    <scope>NUCLEOTIDE SEQUENCE [LARGE SCALE GENOMIC DNA]</scope>
    <source>
        <strain evidence="2">LaAM-08-1</strain>
    </source>
</reference>
<dbReference type="OrthoDB" id="3221235at2759"/>
<reference evidence="1 2" key="1">
    <citation type="submission" date="2014-04" db="EMBL/GenBank/DDBJ databases">
        <authorList>
            <consortium name="DOE Joint Genome Institute"/>
            <person name="Kuo A."/>
            <person name="Kohler A."/>
            <person name="Nagy L.G."/>
            <person name="Floudas D."/>
            <person name="Copeland A."/>
            <person name="Barry K.W."/>
            <person name="Cichocki N."/>
            <person name="Veneault-Fourrey C."/>
            <person name="LaButti K."/>
            <person name="Lindquist E.A."/>
            <person name="Lipzen A."/>
            <person name="Lundell T."/>
            <person name="Morin E."/>
            <person name="Murat C."/>
            <person name="Sun H."/>
            <person name="Tunlid A."/>
            <person name="Henrissat B."/>
            <person name="Grigoriev I.V."/>
            <person name="Hibbett D.S."/>
            <person name="Martin F."/>
            <person name="Nordberg H.P."/>
            <person name="Cantor M.N."/>
            <person name="Hua S.X."/>
        </authorList>
    </citation>
    <scope>NUCLEOTIDE SEQUENCE [LARGE SCALE GENOMIC DNA]</scope>
    <source>
        <strain evidence="1 2">LaAM-08-1</strain>
    </source>
</reference>
<dbReference type="AlphaFoldDB" id="A0A0C9XA47"/>
<dbReference type="Proteomes" id="UP000054477">
    <property type="component" value="Unassembled WGS sequence"/>
</dbReference>